<feature type="transmembrane region" description="Helical" evidence="6">
    <location>
        <begin position="477"/>
        <end position="504"/>
    </location>
</feature>
<sequence length="569" mass="62011">MEGSQEQDRLLEEVSDQKGGLRTLPFILVVDCFEEVASFGLALYMILYLVNEYHMETAAGTSLLFLWSSLSSFLTIVGAYASDTHFGRYRVIVCGSICSILGLVILWLTSAVPQAKPPPCDRHSDSCKPPTHLQLIILVSSLVLLSIGAGCTRPCTTAFGADQIAIREDPGENERILQSFFNWYYAAGGISTIISLTVNVYIQDHFGWQVGFGVPAVLMFFAAILFLVGSPLYVKVKANSCALTGLAQALVAAFKARHLELPPNTEEACYHHDKESKITKPSDKLRYLNKACLIKNPEEDLLASKSWEVCTVDEVEAVKSVIGVIPIWMSGIIMFLNLGQASIVVLQAETMDRHIITPNVEIPPGSFCTFAVVSLMVSIAFYERIIRPLLAKHTKMGRLSPVTRMIIGLVFACLSLTVGAVVENVRRKTTAIRGGGSTMSAMWLVPPLVLGGIAEGISAAARIEYYYSHLPNSMSTIAVALFTLESAFSGLLGTLIVNVVNSITSNGGKASWYASDINDGRYDYFLALHAGLGFLNLLVFLVSCLASGHSKEKQPTILHETQELKNNLL</sequence>
<keyword evidence="5 6" id="KW-0472">Membrane</keyword>
<feature type="transmembrane region" description="Helical" evidence="6">
    <location>
        <begin position="132"/>
        <end position="151"/>
    </location>
</feature>
<feature type="transmembrane region" description="Helical" evidence="6">
    <location>
        <begin position="364"/>
        <end position="382"/>
    </location>
</feature>
<dbReference type="AlphaFoldDB" id="A0AAP0PE91"/>
<dbReference type="Proteomes" id="UP001419268">
    <property type="component" value="Unassembled WGS sequence"/>
</dbReference>
<feature type="transmembrane region" description="Helical" evidence="6">
    <location>
        <begin position="321"/>
        <end position="344"/>
    </location>
</feature>
<organism evidence="7 8">
    <name type="scientific">Stephania cephalantha</name>
    <dbReference type="NCBI Taxonomy" id="152367"/>
    <lineage>
        <taxon>Eukaryota</taxon>
        <taxon>Viridiplantae</taxon>
        <taxon>Streptophyta</taxon>
        <taxon>Embryophyta</taxon>
        <taxon>Tracheophyta</taxon>
        <taxon>Spermatophyta</taxon>
        <taxon>Magnoliopsida</taxon>
        <taxon>Ranunculales</taxon>
        <taxon>Menispermaceae</taxon>
        <taxon>Menispermoideae</taxon>
        <taxon>Cissampelideae</taxon>
        <taxon>Stephania</taxon>
    </lineage>
</organism>
<evidence type="ECO:0000256" key="5">
    <source>
        <dbReference type="ARBA" id="ARBA00023136"/>
    </source>
</evidence>
<feature type="transmembrane region" description="Helical" evidence="6">
    <location>
        <begin position="26"/>
        <end position="50"/>
    </location>
</feature>
<evidence type="ECO:0000256" key="6">
    <source>
        <dbReference type="SAM" id="Phobius"/>
    </source>
</evidence>
<dbReference type="GO" id="GO:0022857">
    <property type="term" value="F:transmembrane transporter activity"/>
    <property type="evidence" value="ECO:0007669"/>
    <property type="project" value="InterPro"/>
</dbReference>
<protein>
    <submittedName>
        <fullName evidence="7">Uncharacterized protein</fullName>
    </submittedName>
</protein>
<dbReference type="InterPro" id="IPR000109">
    <property type="entry name" value="POT_fam"/>
</dbReference>
<dbReference type="PANTHER" id="PTHR11654">
    <property type="entry name" value="OLIGOPEPTIDE TRANSPORTER-RELATED"/>
    <property type="match status" value="1"/>
</dbReference>
<evidence type="ECO:0000313" key="7">
    <source>
        <dbReference type="EMBL" id="KAK9139689.1"/>
    </source>
</evidence>
<dbReference type="Gene3D" id="1.20.1250.20">
    <property type="entry name" value="MFS general substrate transporter like domains"/>
    <property type="match status" value="1"/>
</dbReference>
<gene>
    <name evidence="7" type="ORF">Scep_009370</name>
</gene>
<dbReference type="Pfam" id="PF00854">
    <property type="entry name" value="PTR2"/>
    <property type="match status" value="1"/>
</dbReference>
<keyword evidence="8" id="KW-1185">Reference proteome</keyword>
<feature type="transmembrane region" description="Helical" evidence="6">
    <location>
        <begin position="442"/>
        <end position="465"/>
    </location>
</feature>
<dbReference type="SUPFAM" id="SSF103473">
    <property type="entry name" value="MFS general substrate transporter"/>
    <property type="match status" value="1"/>
</dbReference>
<keyword evidence="4 6" id="KW-1133">Transmembrane helix</keyword>
<dbReference type="EMBL" id="JBBNAG010000004">
    <property type="protein sequence ID" value="KAK9139689.1"/>
    <property type="molecule type" value="Genomic_DNA"/>
</dbReference>
<comment type="caution">
    <text evidence="7">The sequence shown here is derived from an EMBL/GenBank/DDBJ whole genome shotgun (WGS) entry which is preliminary data.</text>
</comment>
<feature type="transmembrane region" description="Helical" evidence="6">
    <location>
        <begin position="62"/>
        <end position="82"/>
    </location>
</feature>
<evidence type="ECO:0000256" key="3">
    <source>
        <dbReference type="ARBA" id="ARBA00022692"/>
    </source>
</evidence>
<feature type="transmembrane region" description="Helical" evidence="6">
    <location>
        <begin position="208"/>
        <end position="228"/>
    </location>
</feature>
<proteinExistence type="inferred from homology"/>
<reference evidence="7 8" key="1">
    <citation type="submission" date="2024-01" db="EMBL/GenBank/DDBJ databases">
        <title>Genome assemblies of Stephania.</title>
        <authorList>
            <person name="Yang L."/>
        </authorList>
    </citation>
    <scope>NUCLEOTIDE SEQUENCE [LARGE SCALE GENOMIC DNA]</scope>
    <source>
        <strain evidence="7">JXDWG</strain>
        <tissue evidence="7">Leaf</tissue>
    </source>
</reference>
<comment type="similarity">
    <text evidence="2">Belongs to the major facilitator superfamily. Proton-dependent oligopeptide transporter (POT/PTR) (TC 2.A.17) family.</text>
</comment>
<evidence type="ECO:0000256" key="4">
    <source>
        <dbReference type="ARBA" id="ARBA00022989"/>
    </source>
</evidence>
<comment type="subcellular location">
    <subcellularLocation>
        <location evidence="1">Membrane</location>
        <topology evidence="1">Multi-pass membrane protein</topology>
    </subcellularLocation>
</comment>
<feature type="transmembrane region" description="Helical" evidence="6">
    <location>
        <begin position="89"/>
        <end position="112"/>
    </location>
</feature>
<dbReference type="GO" id="GO:0016020">
    <property type="term" value="C:membrane"/>
    <property type="evidence" value="ECO:0007669"/>
    <property type="project" value="UniProtKB-SubCell"/>
</dbReference>
<evidence type="ECO:0000256" key="2">
    <source>
        <dbReference type="ARBA" id="ARBA00005982"/>
    </source>
</evidence>
<accession>A0AAP0PE91</accession>
<name>A0AAP0PE91_9MAGN</name>
<evidence type="ECO:0000256" key="1">
    <source>
        <dbReference type="ARBA" id="ARBA00004141"/>
    </source>
</evidence>
<dbReference type="InterPro" id="IPR036259">
    <property type="entry name" value="MFS_trans_sf"/>
</dbReference>
<evidence type="ECO:0000313" key="8">
    <source>
        <dbReference type="Proteomes" id="UP001419268"/>
    </source>
</evidence>
<feature type="transmembrane region" description="Helical" evidence="6">
    <location>
        <begin position="524"/>
        <end position="546"/>
    </location>
</feature>
<keyword evidence="3 6" id="KW-0812">Transmembrane</keyword>
<feature type="transmembrane region" description="Helical" evidence="6">
    <location>
        <begin position="183"/>
        <end position="202"/>
    </location>
</feature>
<feature type="transmembrane region" description="Helical" evidence="6">
    <location>
        <begin position="402"/>
        <end position="422"/>
    </location>
</feature>